<reference evidence="3 4" key="1">
    <citation type="submission" date="2022-06" db="EMBL/GenBank/DDBJ databases">
        <title>Roseomonas CN29.</title>
        <authorList>
            <person name="Cheng Y."/>
            <person name="He X."/>
        </authorList>
    </citation>
    <scope>NUCLEOTIDE SEQUENCE [LARGE SCALE GENOMIC DNA]</scope>
    <source>
        <strain evidence="3 4">CN29</strain>
    </source>
</reference>
<keyword evidence="2" id="KW-0732">Signal</keyword>
<dbReference type="EMBL" id="JANJOU010000042">
    <property type="protein sequence ID" value="MCR0985800.1"/>
    <property type="molecule type" value="Genomic_DNA"/>
</dbReference>
<keyword evidence="4" id="KW-1185">Reference proteome</keyword>
<feature type="chain" id="PRO_5046781246" description="Lipoprotein" evidence="2">
    <location>
        <begin position="28"/>
        <end position="143"/>
    </location>
</feature>
<protein>
    <recommendedName>
        <fullName evidence="5">Lipoprotein</fullName>
    </recommendedName>
</protein>
<evidence type="ECO:0008006" key="5">
    <source>
        <dbReference type="Google" id="ProtNLM"/>
    </source>
</evidence>
<evidence type="ECO:0000256" key="2">
    <source>
        <dbReference type="SAM" id="SignalP"/>
    </source>
</evidence>
<gene>
    <name evidence="3" type="ORF">NRP21_27485</name>
</gene>
<organism evidence="3 4">
    <name type="scientific">Roseomonas populi</name>
    <dbReference type="NCBI Taxonomy" id="3121582"/>
    <lineage>
        <taxon>Bacteria</taxon>
        <taxon>Pseudomonadati</taxon>
        <taxon>Pseudomonadota</taxon>
        <taxon>Alphaproteobacteria</taxon>
        <taxon>Acetobacterales</taxon>
        <taxon>Roseomonadaceae</taxon>
        <taxon>Roseomonas</taxon>
    </lineage>
</organism>
<evidence type="ECO:0000313" key="3">
    <source>
        <dbReference type="EMBL" id="MCR0985800.1"/>
    </source>
</evidence>
<accession>A0ABT1XCE7</accession>
<name>A0ABT1XCE7_9PROT</name>
<dbReference type="RefSeq" id="WP_257719445.1">
    <property type="nucleotide sequence ID" value="NZ_JANJOU010000042.1"/>
</dbReference>
<evidence type="ECO:0000313" key="4">
    <source>
        <dbReference type="Proteomes" id="UP001524642"/>
    </source>
</evidence>
<comment type="caution">
    <text evidence="3">The sequence shown here is derived from an EMBL/GenBank/DDBJ whole genome shotgun (WGS) entry which is preliminary data.</text>
</comment>
<sequence length="143" mass="14889">MTALPGLRASVLLLLLVGCAPPGPDRAASEVLKQVLESHRASLAGLNTAPPPRTSPVTRRGAPSGVAALLGQTREGVIAALGQPTRRRPEGEAEIWLYQGTHCALDVVLYRQSSTPRVAWAAARASGTETRTEAGCLSELTSG</sequence>
<feature type="region of interest" description="Disordered" evidence="1">
    <location>
        <begin position="43"/>
        <end position="62"/>
    </location>
</feature>
<feature type="signal peptide" evidence="2">
    <location>
        <begin position="1"/>
        <end position="27"/>
    </location>
</feature>
<proteinExistence type="predicted"/>
<evidence type="ECO:0000256" key="1">
    <source>
        <dbReference type="SAM" id="MobiDB-lite"/>
    </source>
</evidence>
<dbReference type="Proteomes" id="UP001524642">
    <property type="component" value="Unassembled WGS sequence"/>
</dbReference>